<feature type="compositionally biased region" description="Polar residues" evidence="2">
    <location>
        <begin position="353"/>
        <end position="368"/>
    </location>
</feature>
<reference evidence="3" key="2">
    <citation type="submission" date="2025-05" db="UniProtKB">
        <authorList>
            <consortium name="EnsemblMetazoa"/>
        </authorList>
    </citation>
    <scope>IDENTIFICATION</scope>
    <source>
        <strain evidence="3">Foshan</strain>
    </source>
</reference>
<evidence type="ECO:0008006" key="5">
    <source>
        <dbReference type="Google" id="ProtNLM"/>
    </source>
</evidence>
<name>A0ABM1YAR3_AEDAL</name>
<keyword evidence="1" id="KW-0175">Coiled coil</keyword>
<dbReference type="PANTHER" id="PTHR47331">
    <property type="entry name" value="PHD-TYPE DOMAIN-CONTAINING PROTEIN"/>
    <property type="match status" value="1"/>
</dbReference>
<dbReference type="Proteomes" id="UP000069940">
    <property type="component" value="Unassembled WGS sequence"/>
</dbReference>
<evidence type="ECO:0000256" key="2">
    <source>
        <dbReference type="SAM" id="MobiDB-lite"/>
    </source>
</evidence>
<accession>A0ABM1YAR3</accession>
<dbReference type="InterPro" id="IPR005312">
    <property type="entry name" value="DUF1759"/>
</dbReference>
<dbReference type="GeneID" id="134284115"/>
<dbReference type="Gene3D" id="2.40.70.10">
    <property type="entry name" value="Acid Proteases"/>
    <property type="match status" value="1"/>
</dbReference>
<organism evidence="3 4">
    <name type="scientific">Aedes albopictus</name>
    <name type="common">Asian tiger mosquito</name>
    <name type="synonym">Stegomyia albopicta</name>
    <dbReference type="NCBI Taxonomy" id="7160"/>
    <lineage>
        <taxon>Eukaryota</taxon>
        <taxon>Metazoa</taxon>
        <taxon>Ecdysozoa</taxon>
        <taxon>Arthropoda</taxon>
        <taxon>Hexapoda</taxon>
        <taxon>Insecta</taxon>
        <taxon>Pterygota</taxon>
        <taxon>Neoptera</taxon>
        <taxon>Endopterygota</taxon>
        <taxon>Diptera</taxon>
        <taxon>Nematocera</taxon>
        <taxon>Culicoidea</taxon>
        <taxon>Culicidae</taxon>
        <taxon>Culicinae</taxon>
        <taxon>Aedini</taxon>
        <taxon>Aedes</taxon>
        <taxon>Stegomyia</taxon>
    </lineage>
</organism>
<evidence type="ECO:0000313" key="3">
    <source>
        <dbReference type="EnsemblMetazoa" id="AALFPA23_007411.P9830"/>
    </source>
</evidence>
<feature type="compositionally biased region" description="Basic and acidic residues" evidence="2">
    <location>
        <begin position="702"/>
        <end position="712"/>
    </location>
</feature>
<dbReference type="InterPro" id="IPR021109">
    <property type="entry name" value="Peptidase_aspartic_dom_sf"/>
</dbReference>
<reference evidence="4" key="1">
    <citation type="journal article" date="2015" name="Proc. Natl. Acad. Sci. U.S.A.">
        <title>Genome sequence of the Asian Tiger mosquito, Aedes albopictus, reveals insights into its biology, genetics, and evolution.</title>
        <authorList>
            <person name="Chen X.G."/>
            <person name="Jiang X."/>
            <person name="Gu J."/>
            <person name="Xu M."/>
            <person name="Wu Y."/>
            <person name="Deng Y."/>
            <person name="Zhang C."/>
            <person name="Bonizzoni M."/>
            <person name="Dermauw W."/>
            <person name="Vontas J."/>
            <person name="Armbruster P."/>
            <person name="Huang X."/>
            <person name="Yang Y."/>
            <person name="Zhang H."/>
            <person name="He W."/>
            <person name="Peng H."/>
            <person name="Liu Y."/>
            <person name="Wu K."/>
            <person name="Chen J."/>
            <person name="Lirakis M."/>
            <person name="Topalis P."/>
            <person name="Van Leeuwen T."/>
            <person name="Hall A.B."/>
            <person name="Jiang X."/>
            <person name="Thorpe C."/>
            <person name="Mueller R.L."/>
            <person name="Sun C."/>
            <person name="Waterhouse R.M."/>
            <person name="Yan G."/>
            <person name="Tu Z.J."/>
            <person name="Fang X."/>
            <person name="James A.A."/>
        </authorList>
    </citation>
    <scope>NUCLEOTIDE SEQUENCE [LARGE SCALE GENOMIC DNA]</scope>
    <source>
        <strain evidence="4">Foshan</strain>
    </source>
</reference>
<dbReference type="EnsemblMetazoa" id="AALFPA23_007411.R9830">
    <property type="protein sequence ID" value="AALFPA23_007411.P9830"/>
    <property type="gene ID" value="AALFPA23_007411"/>
</dbReference>
<dbReference type="PANTHER" id="PTHR47331:SF5">
    <property type="entry name" value="RIBONUCLEASE H"/>
    <property type="match status" value="1"/>
</dbReference>
<proteinExistence type="predicted"/>
<evidence type="ECO:0000256" key="1">
    <source>
        <dbReference type="SAM" id="Coils"/>
    </source>
</evidence>
<feature type="region of interest" description="Disordered" evidence="2">
    <location>
        <begin position="686"/>
        <end position="712"/>
    </location>
</feature>
<sequence>MSDSETPRGVLKTISKRNILEALTGSRSEEAPPVPSVAEQKIAKQVLEKKKAMESKLEVLTDRRDLITEKLIRMKESLREGVSIHLLSLHLETLRRCADEFDKVHVEMSALLPKEQRTVIRQEYAVFEDIHNELYVDLQTRIAQAQEAGRVNPGTSHSLSIPGVQQPIIVQAAAPQLHAPFPTFDGTPENWYSFKSLFNSIMAKYQNETPAMKILHLRNSLEGDAKSKIDQDVVNNNDYEKAWKILEDAYEDKRLILDAHIDAILNCANVSKDNQAKSISELVETCSKHVDALEGHSFPVEGLGELILLNVIYKKLDKVTQEQWEMKVPKGEVPEYETFIEFLRERGRVLQRTNRSEQQQKGQPTVQTRQRDAVVGHKVPAHPRKSFIQTSTETCPCCQAEHSIYKCSKFQNMNFVERKSVAARVGLCYNCLKRNHRAIDCESDQGCKVQGCGRKHHSLLHPSEQTRSSFPVTLEDANESNRQEADGARATTMSAQTVRIETAKRQVLLSTAEVLVVGHGGSTVKCRALLDSGSDSHILTEKLANRLKLKMSRIDLPISGLNDIQTKVRHLVSTKIRSRINSYTTRELDFLVVPKISANIPLAEIDSRSWKIPTGIQLADPSFHVAAEVDLIIGNEIFFDLVRSGRLKLQNSSITLAETELGWVAGGSVLMKRSAQRTRVCQFSRQEQKHRPLSAAEAAAEQSHRETHARDEPDRFEVRFPFNGKKFQLGDPYVMAMKHGGWLVSLSKNPEERKQNYNDMMEVNLNKKKNMISATAKDRTKTYYRSREWLQGSEHLLSQRSQRGVNVYAK</sequence>
<evidence type="ECO:0000313" key="4">
    <source>
        <dbReference type="Proteomes" id="UP000069940"/>
    </source>
</evidence>
<dbReference type="Pfam" id="PF03564">
    <property type="entry name" value="DUF1759"/>
    <property type="match status" value="1"/>
</dbReference>
<feature type="region of interest" description="Disordered" evidence="2">
    <location>
        <begin position="353"/>
        <end position="376"/>
    </location>
</feature>
<dbReference type="RefSeq" id="XP_062698404.1">
    <property type="nucleotide sequence ID" value="XM_062842420.1"/>
</dbReference>
<protein>
    <recommendedName>
        <fullName evidence="5">Peptidase aspartic putative domain-containing protein</fullName>
    </recommendedName>
</protein>
<feature type="coiled-coil region" evidence="1">
    <location>
        <begin position="43"/>
        <end position="70"/>
    </location>
</feature>
<keyword evidence="4" id="KW-1185">Reference proteome</keyword>